<dbReference type="PANTHER" id="PTHR19278">
    <property type="entry name" value="OROTATE PHOSPHORIBOSYLTRANSFERASE"/>
    <property type="match status" value="1"/>
</dbReference>
<dbReference type="Proteomes" id="UP001518990">
    <property type="component" value="Unassembled WGS sequence"/>
</dbReference>
<comment type="similarity">
    <text evidence="6">Belongs to the purine/pyrimidine phosphoribosyltransferase family. PyrE subfamily.</text>
</comment>
<reference evidence="8 9" key="1">
    <citation type="submission" date="2020-09" db="EMBL/GenBank/DDBJ databases">
        <title>Roseomonas.</title>
        <authorList>
            <person name="Zhu W."/>
        </authorList>
    </citation>
    <scope>NUCLEOTIDE SEQUENCE [LARGE SCALE GENOMIC DNA]</scope>
    <source>
        <strain evidence="8 9">1311</strain>
    </source>
</reference>
<feature type="binding site" description="in other chain" evidence="6">
    <location>
        <begin position="128"/>
        <end position="136"/>
    </location>
    <ligand>
        <name>5-phospho-alpha-D-ribose 1-diphosphate</name>
        <dbReference type="ChEBI" id="CHEBI:58017"/>
        <note>ligand shared between dimeric partners</note>
    </ligand>
</feature>
<evidence type="ECO:0000313" key="8">
    <source>
        <dbReference type="EMBL" id="MBO1075926.1"/>
    </source>
</evidence>
<comment type="cofactor">
    <cofactor evidence="6">
        <name>Mg(2+)</name>
        <dbReference type="ChEBI" id="CHEBI:18420"/>
    </cofactor>
</comment>
<evidence type="ECO:0000256" key="3">
    <source>
        <dbReference type="ARBA" id="ARBA00022676"/>
    </source>
</evidence>
<comment type="caution">
    <text evidence="6">Lacks conserved residue(s) required for the propagation of feature annotation.</text>
</comment>
<dbReference type="HAMAP" id="MF_01208">
    <property type="entry name" value="PyrE"/>
    <property type="match status" value="1"/>
</dbReference>
<sequence length="228" mass="24067">MAAPPGPAGQTGAETARLLLEAGAIQVSREQPFVLAAGWASPVYVDCRLLIDRPEWRRAITRMAAESLDPASFDIIAGAETAGIPWASWLAEALDKPLRYVRKRPLGIGRNAQVEGGGVDGQRVLLVDDLTTDGSSKLAFARGLRAAGAEVNQAFCIFHHGAFPGGAERLARLGLTLHPLATWADVLALGSDAGMDAEDRAEMALFLQDPVAWSTAHGGRATLTVPPL</sequence>
<evidence type="ECO:0000256" key="6">
    <source>
        <dbReference type="HAMAP-Rule" id="MF_01208"/>
    </source>
</evidence>
<dbReference type="InterPro" id="IPR023031">
    <property type="entry name" value="OPRT"/>
</dbReference>
<dbReference type="PANTHER" id="PTHR19278:SF9">
    <property type="entry name" value="URIDINE 5'-MONOPHOSPHATE SYNTHASE"/>
    <property type="match status" value="1"/>
</dbReference>
<comment type="catalytic activity">
    <reaction evidence="6">
        <text>orotidine 5'-phosphate + diphosphate = orotate + 5-phospho-alpha-D-ribose 1-diphosphate</text>
        <dbReference type="Rhea" id="RHEA:10380"/>
        <dbReference type="ChEBI" id="CHEBI:30839"/>
        <dbReference type="ChEBI" id="CHEBI:33019"/>
        <dbReference type="ChEBI" id="CHEBI:57538"/>
        <dbReference type="ChEBI" id="CHEBI:58017"/>
        <dbReference type="EC" id="2.4.2.10"/>
    </reaction>
</comment>
<dbReference type="EMBL" id="JACTNF010000015">
    <property type="protein sequence ID" value="MBO1075926.1"/>
    <property type="molecule type" value="Genomic_DNA"/>
</dbReference>
<protein>
    <recommendedName>
        <fullName evidence="2 6">Orotate phosphoribosyltransferase</fullName>
        <shortName evidence="6">OPRT</shortName>
        <shortName evidence="6">OPRTase</shortName>
        <ecNumber evidence="2 6">2.4.2.10</ecNumber>
    </recommendedName>
</protein>
<evidence type="ECO:0000256" key="5">
    <source>
        <dbReference type="ARBA" id="ARBA00022975"/>
    </source>
</evidence>
<comment type="function">
    <text evidence="6">Catalyzes the transfer of a ribosyl phosphate group from 5-phosphoribose 1-diphosphate to orotate, leading to the formation of orotidine monophosphate (OMP).</text>
</comment>
<keyword evidence="6" id="KW-0460">Magnesium</keyword>
<dbReference type="GO" id="GO:0016757">
    <property type="term" value="F:glycosyltransferase activity"/>
    <property type="evidence" value="ECO:0007669"/>
    <property type="project" value="UniProtKB-KW"/>
</dbReference>
<keyword evidence="9" id="KW-1185">Reference proteome</keyword>
<evidence type="ECO:0000256" key="4">
    <source>
        <dbReference type="ARBA" id="ARBA00022679"/>
    </source>
</evidence>
<organism evidence="8 9">
    <name type="scientific">Roseomonas marmotae</name>
    <dbReference type="NCBI Taxonomy" id="2768161"/>
    <lineage>
        <taxon>Bacteria</taxon>
        <taxon>Pseudomonadati</taxon>
        <taxon>Pseudomonadota</taxon>
        <taxon>Alphaproteobacteria</taxon>
        <taxon>Acetobacterales</taxon>
        <taxon>Roseomonadaceae</taxon>
        <taxon>Roseomonas</taxon>
    </lineage>
</organism>
<evidence type="ECO:0000256" key="1">
    <source>
        <dbReference type="ARBA" id="ARBA00004889"/>
    </source>
</evidence>
<keyword evidence="4 6" id="KW-0808">Transferase</keyword>
<feature type="binding site" evidence="6">
    <location>
        <position position="102"/>
    </location>
    <ligand>
        <name>5-phospho-alpha-D-ribose 1-diphosphate</name>
        <dbReference type="ChEBI" id="CHEBI:58017"/>
        <note>ligand shared between dimeric partners</note>
    </ligand>
</feature>
<dbReference type="SUPFAM" id="SSF53271">
    <property type="entry name" value="PRTase-like"/>
    <property type="match status" value="1"/>
</dbReference>
<keyword evidence="3 6" id="KW-0328">Glycosyltransferase</keyword>
<dbReference type="InterPro" id="IPR000836">
    <property type="entry name" value="PRTase_dom"/>
</dbReference>
<dbReference type="CDD" id="cd06223">
    <property type="entry name" value="PRTases_typeI"/>
    <property type="match status" value="1"/>
</dbReference>
<dbReference type="InterPro" id="IPR029057">
    <property type="entry name" value="PRTase-like"/>
</dbReference>
<evidence type="ECO:0000256" key="2">
    <source>
        <dbReference type="ARBA" id="ARBA00011971"/>
    </source>
</evidence>
<keyword evidence="5 6" id="KW-0665">Pyrimidine biosynthesis</keyword>
<feature type="domain" description="Phosphoribosyltransferase" evidence="7">
    <location>
        <begin position="54"/>
        <end position="156"/>
    </location>
</feature>
<accession>A0ABS3KEM9</accession>
<feature type="binding site" description="in other chain" evidence="6">
    <location>
        <position position="103"/>
    </location>
    <ligand>
        <name>5-phospho-alpha-D-ribose 1-diphosphate</name>
        <dbReference type="ChEBI" id="CHEBI:58017"/>
        <note>ligand shared between dimeric partners</note>
    </ligand>
</feature>
<comment type="subunit">
    <text evidence="6">Homodimer.</text>
</comment>
<proteinExistence type="inferred from homology"/>
<comment type="pathway">
    <text evidence="1 6">Pyrimidine metabolism; UMP biosynthesis via de novo pathway; UMP from orotate: step 1/2.</text>
</comment>
<evidence type="ECO:0000259" key="7">
    <source>
        <dbReference type="Pfam" id="PF00156"/>
    </source>
</evidence>
<feature type="binding site" evidence="6">
    <location>
        <position position="132"/>
    </location>
    <ligand>
        <name>orotate</name>
        <dbReference type="ChEBI" id="CHEBI:30839"/>
    </ligand>
</feature>
<dbReference type="EC" id="2.4.2.10" evidence="2 6"/>
<comment type="caution">
    <text evidence="8">The sequence shown here is derived from an EMBL/GenBank/DDBJ whole genome shotgun (WGS) entry which is preliminary data.</text>
</comment>
<dbReference type="Pfam" id="PF00156">
    <property type="entry name" value="Pribosyltran"/>
    <property type="match status" value="1"/>
</dbReference>
<name>A0ABS3KEM9_9PROT</name>
<evidence type="ECO:0000313" key="9">
    <source>
        <dbReference type="Proteomes" id="UP001518990"/>
    </source>
</evidence>
<gene>
    <name evidence="6" type="primary">pyrE</name>
    <name evidence="8" type="ORF">IAI60_15010</name>
</gene>
<dbReference type="Gene3D" id="3.40.50.2020">
    <property type="match status" value="1"/>
</dbReference>